<evidence type="ECO:0000256" key="3">
    <source>
        <dbReference type="ARBA" id="ARBA00023163"/>
    </source>
</evidence>
<evidence type="ECO:0000313" key="7">
    <source>
        <dbReference type="EMBL" id="KOO67877.1"/>
    </source>
</evidence>
<dbReference type="SUPFAM" id="SSF46689">
    <property type="entry name" value="Homeodomain-like"/>
    <property type="match status" value="1"/>
</dbReference>
<keyword evidence="2" id="KW-0238">DNA-binding</keyword>
<dbReference type="Gene3D" id="1.25.40.10">
    <property type="entry name" value="Tetratricopeptide repeat domain"/>
    <property type="match status" value="2"/>
</dbReference>
<evidence type="ECO:0000256" key="5">
    <source>
        <dbReference type="SAM" id="SignalP"/>
    </source>
</evidence>
<evidence type="ECO:0000259" key="6">
    <source>
        <dbReference type="PROSITE" id="PS01124"/>
    </source>
</evidence>
<organism evidence="7 8">
    <name type="scientific">Xylanibacter rarus</name>
    <dbReference type="NCBI Taxonomy" id="1676614"/>
    <lineage>
        <taxon>Bacteria</taxon>
        <taxon>Pseudomonadati</taxon>
        <taxon>Bacteroidota</taxon>
        <taxon>Bacteroidia</taxon>
        <taxon>Bacteroidales</taxon>
        <taxon>Prevotellaceae</taxon>
        <taxon>Xylanibacter</taxon>
    </lineage>
</organism>
<keyword evidence="4" id="KW-0472">Membrane</keyword>
<keyword evidence="1" id="KW-0805">Transcription regulation</keyword>
<dbReference type="OrthoDB" id="1117518at2"/>
<dbReference type="PROSITE" id="PS01124">
    <property type="entry name" value="HTH_ARAC_FAMILY_2"/>
    <property type="match status" value="1"/>
</dbReference>
<dbReference type="PANTHER" id="PTHR43280:SF29">
    <property type="entry name" value="ARAC-FAMILY TRANSCRIPTIONAL REGULATOR"/>
    <property type="match status" value="1"/>
</dbReference>
<keyword evidence="4" id="KW-0812">Transmembrane</keyword>
<dbReference type="InterPro" id="IPR019734">
    <property type="entry name" value="TPR_rpt"/>
</dbReference>
<evidence type="ECO:0000256" key="1">
    <source>
        <dbReference type="ARBA" id="ARBA00023015"/>
    </source>
</evidence>
<dbReference type="GO" id="GO:0043565">
    <property type="term" value="F:sequence-specific DNA binding"/>
    <property type="evidence" value="ECO:0007669"/>
    <property type="project" value="InterPro"/>
</dbReference>
<keyword evidence="8" id="KW-1185">Reference proteome</keyword>
<dbReference type="Proteomes" id="UP000036951">
    <property type="component" value="Unassembled WGS sequence"/>
</dbReference>
<dbReference type="AlphaFoldDB" id="A0A8E1QWQ7"/>
<feature type="transmembrane region" description="Helical" evidence="4">
    <location>
        <begin position="299"/>
        <end position="321"/>
    </location>
</feature>
<dbReference type="SMART" id="SM00342">
    <property type="entry name" value="HTH_ARAC"/>
    <property type="match status" value="1"/>
</dbReference>
<feature type="domain" description="HTH araC/xylS-type" evidence="6">
    <location>
        <begin position="384"/>
        <end position="493"/>
    </location>
</feature>
<keyword evidence="4" id="KW-1133">Transmembrane helix</keyword>
<dbReference type="InterPro" id="IPR011990">
    <property type="entry name" value="TPR-like_helical_dom_sf"/>
</dbReference>
<protein>
    <recommendedName>
        <fullName evidence="6">HTH araC/xylS-type domain-containing protein</fullName>
    </recommendedName>
</protein>
<dbReference type="Gene3D" id="1.10.10.60">
    <property type="entry name" value="Homeodomain-like"/>
    <property type="match status" value="1"/>
</dbReference>
<proteinExistence type="predicted"/>
<dbReference type="Pfam" id="PF12833">
    <property type="entry name" value="HTH_18"/>
    <property type="match status" value="1"/>
</dbReference>
<evidence type="ECO:0000256" key="4">
    <source>
        <dbReference type="SAM" id="Phobius"/>
    </source>
</evidence>
<dbReference type="GO" id="GO:0003700">
    <property type="term" value="F:DNA-binding transcription factor activity"/>
    <property type="evidence" value="ECO:0007669"/>
    <property type="project" value="InterPro"/>
</dbReference>
<evidence type="ECO:0000313" key="8">
    <source>
        <dbReference type="Proteomes" id="UP000036951"/>
    </source>
</evidence>
<accession>A0A8E1QWQ7</accession>
<dbReference type="Pfam" id="PF13176">
    <property type="entry name" value="TPR_7"/>
    <property type="match status" value="1"/>
</dbReference>
<keyword evidence="3" id="KW-0804">Transcription</keyword>
<comment type="caution">
    <text evidence="7">The sequence shown here is derived from an EMBL/GenBank/DDBJ whole genome shotgun (WGS) entry which is preliminary data.</text>
</comment>
<name>A0A8E1QWQ7_9BACT</name>
<feature type="chain" id="PRO_5034218796" description="HTH araC/xylS-type domain-containing protein" evidence="5">
    <location>
        <begin position="23"/>
        <end position="499"/>
    </location>
</feature>
<reference evidence="7 8" key="1">
    <citation type="submission" date="2015-06" db="EMBL/GenBank/DDBJ databases">
        <title>Prevotella sp. 109, sp. nov., a novel member of the family Prevotellaceae isolated from human faeces.</title>
        <authorList>
            <person name="Shkoporov A.N."/>
            <person name="Chaplin A.V."/>
            <person name="Kafarskaia L.I."/>
            <person name="Efimov B.A."/>
        </authorList>
    </citation>
    <scope>NUCLEOTIDE SEQUENCE [LARGE SCALE GENOMIC DNA]</scope>
    <source>
        <strain evidence="7 8">109</strain>
    </source>
</reference>
<gene>
    <name evidence="7" type="ORF">ACU52_11330</name>
</gene>
<keyword evidence="5" id="KW-0732">Signal</keyword>
<dbReference type="RefSeq" id="WP_053398845.1">
    <property type="nucleotide sequence ID" value="NZ_LFQU01000023.1"/>
</dbReference>
<dbReference type="EMBL" id="LFQU01000023">
    <property type="protein sequence ID" value="KOO67877.1"/>
    <property type="molecule type" value="Genomic_DNA"/>
</dbReference>
<sequence length="499" mass="55811">MNIIAVIAAALLLIIPCSGSLAAGNSRAAEIAETAQKDYYSGEYFDALEGFITGLKVARDEKDSLSLMICTGYISNIYNCFNDYSSSLAYLLEGYEVARMCNNENMNARFLSNIVSTCCRLGDVKSAEKYYALEEKVAMNDRDENDYYLLYNKARIMQAGGRFNEALQMHHRLLDMAKRRGMAELYSLIQYSEIGNVLVRLGRYSEARKYGEMCMSLSGRLGDDDLKINAYNIMAGACKGLGQADQYALYHSKALALTDSVFNPKRFYMVRNRLDVYRDSVAGERITMLNGIVTRQSDAMFLLILLVVVMFAVSGAVWYAYRRQAKTKGALPEKAVASDCYMLPGDCMPVESVLLTVEAAARVQLSETDSAVEEQCLMSREQAEALYEKIEQAFNDVAVISEPEFSLGTLSQLVGSNMKYVSWVINSFYGKNFKTILNECRVREACIRLGDTERYGNITIQGIYESLGYRSASSFNRAFRQVTGMSPSAFLKQAQVEKV</sequence>
<feature type="signal peptide" evidence="5">
    <location>
        <begin position="1"/>
        <end position="22"/>
    </location>
</feature>
<dbReference type="SUPFAM" id="SSF48452">
    <property type="entry name" value="TPR-like"/>
    <property type="match status" value="1"/>
</dbReference>
<evidence type="ECO:0000256" key="2">
    <source>
        <dbReference type="ARBA" id="ARBA00023125"/>
    </source>
</evidence>
<dbReference type="InterPro" id="IPR018060">
    <property type="entry name" value="HTH_AraC"/>
</dbReference>
<dbReference type="PANTHER" id="PTHR43280">
    <property type="entry name" value="ARAC-FAMILY TRANSCRIPTIONAL REGULATOR"/>
    <property type="match status" value="1"/>
</dbReference>
<dbReference type="InterPro" id="IPR009057">
    <property type="entry name" value="Homeodomain-like_sf"/>
</dbReference>